<dbReference type="RefSeq" id="WP_345375283.1">
    <property type="nucleotide sequence ID" value="NZ_BAABJX010000071.1"/>
</dbReference>
<name>A0ABP9DLS6_9BACT</name>
<evidence type="ECO:0000313" key="2">
    <source>
        <dbReference type="Proteomes" id="UP001500298"/>
    </source>
</evidence>
<dbReference type="EMBL" id="BAABJX010000071">
    <property type="protein sequence ID" value="GAA4852245.1"/>
    <property type="molecule type" value="Genomic_DNA"/>
</dbReference>
<proteinExistence type="predicted"/>
<dbReference type="Proteomes" id="UP001500298">
    <property type="component" value="Unassembled WGS sequence"/>
</dbReference>
<sequence length="371" mass="43496">MDEHKKMLRALKQVELEFDIIIQKDRRNWLKVAKLLDTIEKQELYKVKARSFTEYVRELSKKSGVNISTLWRARSGARVFMEINNIPAIEEIDERTVKTTPEQLEMFGKVRTIAPEGIVENVKERLLKGEGMRHELKELWKIYRPLKGGQTERGRKPKVEEEEPAPQYEVPFSAKAVKVNKSIEENRYVQLMKDYQKMQRFHISDEDITEANIINALRTRRWVSLTLDQYEINKFNSFVNFFVDEHAVKNEEGMDLLALVRKDVEDKGKLPLVFGVTDVAHLDNLESFEAIQRNATFCNYYYVAVPMYHEHLKKALEILDESIGIIAVGEELQEDTKHELKIVRRSPYHEIEVEKKIQLFSSVSLRALGWD</sequence>
<accession>A0ABP9DLS6</accession>
<organism evidence="1 2">
    <name type="scientific">Algivirga pacifica</name>
    <dbReference type="NCBI Taxonomy" id="1162670"/>
    <lineage>
        <taxon>Bacteria</taxon>
        <taxon>Pseudomonadati</taxon>
        <taxon>Bacteroidota</taxon>
        <taxon>Cytophagia</taxon>
        <taxon>Cytophagales</taxon>
        <taxon>Flammeovirgaceae</taxon>
        <taxon>Algivirga</taxon>
    </lineage>
</organism>
<reference evidence="2" key="1">
    <citation type="journal article" date="2019" name="Int. J. Syst. Evol. Microbiol.">
        <title>The Global Catalogue of Microorganisms (GCM) 10K type strain sequencing project: providing services to taxonomists for standard genome sequencing and annotation.</title>
        <authorList>
            <consortium name="The Broad Institute Genomics Platform"/>
            <consortium name="The Broad Institute Genome Sequencing Center for Infectious Disease"/>
            <person name="Wu L."/>
            <person name="Ma J."/>
        </authorList>
    </citation>
    <scope>NUCLEOTIDE SEQUENCE [LARGE SCALE GENOMIC DNA]</scope>
    <source>
        <strain evidence="2">JCM 18326</strain>
    </source>
</reference>
<protein>
    <submittedName>
        <fullName evidence="1">Uncharacterized protein</fullName>
    </submittedName>
</protein>
<gene>
    <name evidence="1" type="ORF">GCM10023331_40920</name>
</gene>
<comment type="caution">
    <text evidence="1">The sequence shown here is derived from an EMBL/GenBank/DDBJ whole genome shotgun (WGS) entry which is preliminary data.</text>
</comment>
<evidence type="ECO:0000313" key="1">
    <source>
        <dbReference type="EMBL" id="GAA4852245.1"/>
    </source>
</evidence>
<keyword evidence="2" id="KW-1185">Reference proteome</keyword>